<reference evidence="1 2" key="1">
    <citation type="journal article" date="2012" name="ISME J.">
        <title>Nitrification expanded: discovery, physiology and genomics of a nitrite-oxidizing bacterium from the phylum Chloroflexi.</title>
        <authorList>
            <person name="Sorokin D.Y."/>
            <person name="Lucker S."/>
            <person name="Vejmelkova D."/>
            <person name="Kostrikina N.A."/>
            <person name="Kleerebezem R."/>
            <person name="Rijpstra W.I."/>
            <person name="Damste J.S."/>
            <person name="Le Paslier D."/>
            <person name="Muyzer G."/>
            <person name="Wagner M."/>
            <person name="van Loosdrecht M.C."/>
            <person name="Daims H."/>
        </authorList>
    </citation>
    <scope>NUCLEOTIDE SEQUENCE [LARGE SCALE GENOMIC DNA]</scope>
    <source>
        <strain evidence="2">none</strain>
    </source>
</reference>
<dbReference type="EMBL" id="CAGS01000232">
    <property type="protein sequence ID" value="CCF84099.1"/>
    <property type="molecule type" value="Genomic_DNA"/>
</dbReference>
<dbReference type="Proteomes" id="UP000004221">
    <property type="component" value="Unassembled WGS sequence"/>
</dbReference>
<proteinExistence type="predicted"/>
<gene>
    <name evidence="1" type="ORF">NITHO_3070025</name>
</gene>
<dbReference type="AlphaFoldDB" id="I4EHD7"/>
<keyword evidence="2" id="KW-1185">Reference proteome</keyword>
<protein>
    <submittedName>
        <fullName evidence="1">Uncharacterized protein</fullName>
    </submittedName>
</protein>
<name>I4EHD7_9BACT</name>
<evidence type="ECO:0000313" key="1">
    <source>
        <dbReference type="EMBL" id="CCF84099.1"/>
    </source>
</evidence>
<evidence type="ECO:0000313" key="2">
    <source>
        <dbReference type="Proteomes" id="UP000004221"/>
    </source>
</evidence>
<sequence length="182" mass="19375">MDWGISAPDIRIAPSAVDTIDYREWAVLVRVDVMASMVVGFNKPSRAPFRLIERSTAGLLIVLLTVIGLLNIPTDCRCGSTIAHPHSLFLIPHHHHDDGHADTGHAHGSDLHVAEAVGVSGDSGPVIRSLTASFSTDQPFANPSPLAAWNLGSVMTWNLLLSLPALLGLATPPEPPPPRLQG</sequence>
<accession>I4EHD7</accession>
<comment type="caution">
    <text evidence="1">The sequence shown here is derived from an EMBL/GenBank/DDBJ whole genome shotgun (WGS) entry which is preliminary data.</text>
</comment>
<organism evidence="1 2">
    <name type="scientific">Nitrolancea hollandica Lb</name>
    <dbReference type="NCBI Taxonomy" id="1129897"/>
    <lineage>
        <taxon>Bacteria</taxon>
        <taxon>Pseudomonadati</taxon>
        <taxon>Thermomicrobiota</taxon>
        <taxon>Thermomicrobia</taxon>
        <taxon>Sphaerobacterales</taxon>
        <taxon>Sphaerobacterineae</taxon>
        <taxon>Sphaerobacteraceae</taxon>
        <taxon>Nitrolancea</taxon>
    </lineage>
</organism>